<evidence type="ECO:0000256" key="3">
    <source>
        <dbReference type="SAM" id="Coils"/>
    </source>
</evidence>
<feature type="region of interest" description="Disordered" evidence="4">
    <location>
        <begin position="155"/>
        <end position="183"/>
    </location>
</feature>
<comment type="subcellular location">
    <subcellularLocation>
        <location evidence="1">Nucleus</location>
    </subcellularLocation>
</comment>
<sequence>MSSGFVTETELAERRRIRQEEWDKVRTAEQPLEVPEEQYDHRSLFDRLEEQRRKKEYEYEETHKLKNMIRGLDDDEVDFLELVDRKKMAEERRQIVEEARQIEEFRSKVSTLQCETAVIPLVATISKPSTVTSSTVTRKTQSKLLAGAVVKKRSLDENTNNALKKQKKENGEPKESTEISAGEIKSSILPGLAYSDSSDSGNE</sequence>
<gene>
    <name evidence="6" type="ORF">CINCED_3A014312</name>
</gene>
<evidence type="ECO:0000313" key="6">
    <source>
        <dbReference type="EMBL" id="VVC33146.1"/>
    </source>
</evidence>
<keyword evidence="3" id="KW-0175">Coiled coil</keyword>
<keyword evidence="7" id="KW-1185">Reference proteome</keyword>
<dbReference type="InterPro" id="IPR019331">
    <property type="entry name" value="FAM192A/Fyv6_N"/>
</dbReference>
<dbReference type="EMBL" id="CABPRJ010000963">
    <property type="protein sequence ID" value="VVC33146.1"/>
    <property type="molecule type" value="Genomic_DNA"/>
</dbReference>
<dbReference type="Pfam" id="PF10187">
    <property type="entry name" value="FAM192A_Fyv6_N"/>
    <property type="match status" value="1"/>
</dbReference>
<feature type="domain" description="FAM192A/Fyv6 N-terminal" evidence="5">
    <location>
        <begin position="5"/>
        <end position="106"/>
    </location>
</feature>
<proteinExistence type="predicted"/>
<name>A0A5E4MQI6_9HEMI</name>
<dbReference type="AlphaFoldDB" id="A0A5E4MQI6"/>
<evidence type="ECO:0000256" key="1">
    <source>
        <dbReference type="ARBA" id="ARBA00004123"/>
    </source>
</evidence>
<accession>A0A5E4MQI6</accession>
<feature type="compositionally biased region" description="Basic and acidic residues" evidence="4">
    <location>
        <begin position="168"/>
        <end position="177"/>
    </location>
</feature>
<dbReference type="PANTHER" id="PTHR13495">
    <property type="entry name" value="NEFA-INTERACTING NUCLEAR PROTEIN NIP30"/>
    <property type="match status" value="1"/>
</dbReference>
<evidence type="ECO:0000256" key="4">
    <source>
        <dbReference type="SAM" id="MobiDB-lite"/>
    </source>
</evidence>
<dbReference type="PANTHER" id="PTHR13495:SF0">
    <property type="entry name" value="PSME3-INTERACTING PROTEIN"/>
    <property type="match status" value="1"/>
</dbReference>
<evidence type="ECO:0000313" key="7">
    <source>
        <dbReference type="Proteomes" id="UP000325440"/>
    </source>
</evidence>
<feature type="coiled-coil region" evidence="3">
    <location>
        <begin position="88"/>
        <end position="115"/>
    </location>
</feature>
<dbReference type="OrthoDB" id="75807at2759"/>
<organism evidence="6 7">
    <name type="scientific">Cinara cedri</name>
    <dbReference type="NCBI Taxonomy" id="506608"/>
    <lineage>
        <taxon>Eukaryota</taxon>
        <taxon>Metazoa</taxon>
        <taxon>Ecdysozoa</taxon>
        <taxon>Arthropoda</taxon>
        <taxon>Hexapoda</taxon>
        <taxon>Insecta</taxon>
        <taxon>Pterygota</taxon>
        <taxon>Neoptera</taxon>
        <taxon>Paraneoptera</taxon>
        <taxon>Hemiptera</taxon>
        <taxon>Sternorrhyncha</taxon>
        <taxon>Aphidomorpha</taxon>
        <taxon>Aphidoidea</taxon>
        <taxon>Aphididae</taxon>
        <taxon>Lachninae</taxon>
        <taxon>Cinara</taxon>
    </lineage>
</organism>
<reference evidence="6 7" key="1">
    <citation type="submission" date="2019-08" db="EMBL/GenBank/DDBJ databases">
        <authorList>
            <person name="Alioto T."/>
            <person name="Alioto T."/>
            <person name="Gomez Garrido J."/>
        </authorList>
    </citation>
    <scope>NUCLEOTIDE SEQUENCE [LARGE SCALE GENOMIC DNA]</scope>
</reference>
<dbReference type="Proteomes" id="UP000325440">
    <property type="component" value="Unassembled WGS sequence"/>
</dbReference>
<evidence type="ECO:0000256" key="2">
    <source>
        <dbReference type="ARBA" id="ARBA00023242"/>
    </source>
</evidence>
<protein>
    <submittedName>
        <fullName evidence="6">FAM192A/Fyv6, N-terminal</fullName>
    </submittedName>
</protein>
<dbReference type="GO" id="GO:0005634">
    <property type="term" value="C:nucleus"/>
    <property type="evidence" value="ECO:0007669"/>
    <property type="project" value="UniProtKB-SubCell"/>
</dbReference>
<evidence type="ECO:0000259" key="5">
    <source>
        <dbReference type="Pfam" id="PF10187"/>
    </source>
</evidence>
<keyword evidence="2" id="KW-0539">Nucleus</keyword>
<dbReference type="InterPro" id="IPR039845">
    <property type="entry name" value="FAM192A"/>
</dbReference>